<dbReference type="Proteomes" id="UP001229409">
    <property type="component" value="Unassembled WGS sequence"/>
</dbReference>
<dbReference type="AlphaFoldDB" id="A0AAP4ECV7"/>
<dbReference type="Gene3D" id="3.40.630.30">
    <property type="match status" value="1"/>
</dbReference>
<protein>
    <submittedName>
        <fullName evidence="2">GNAT family N-acetyltransferase</fullName>
        <ecNumber evidence="2">2.3.1.-</ecNumber>
    </submittedName>
</protein>
<gene>
    <name evidence="2" type="ORF">QDS18_21050</name>
</gene>
<keyword evidence="2" id="KW-0808">Transferase</keyword>
<dbReference type="GO" id="GO:0016747">
    <property type="term" value="F:acyltransferase activity, transferring groups other than amino-acyl groups"/>
    <property type="evidence" value="ECO:0007669"/>
    <property type="project" value="InterPro"/>
</dbReference>
<dbReference type="InterPro" id="IPR000182">
    <property type="entry name" value="GNAT_dom"/>
</dbReference>
<evidence type="ECO:0000313" key="2">
    <source>
        <dbReference type="EMBL" id="MDH2333349.1"/>
    </source>
</evidence>
<evidence type="ECO:0000259" key="1">
    <source>
        <dbReference type="Pfam" id="PF00583"/>
    </source>
</evidence>
<dbReference type="EMBL" id="JARVWT010000010">
    <property type="protein sequence ID" value="MDH2333349.1"/>
    <property type="molecule type" value="Genomic_DNA"/>
</dbReference>
<evidence type="ECO:0000313" key="3">
    <source>
        <dbReference type="Proteomes" id="UP001229409"/>
    </source>
</evidence>
<feature type="domain" description="N-acetyltransferase" evidence="1">
    <location>
        <begin position="7"/>
        <end position="44"/>
    </location>
</feature>
<comment type="caution">
    <text evidence="2">The sequence shown here is derived from an EMBL/GenBank/DDBJ whole genome shotgun (WGS) entry which is preliminary data.</text>
</comment>
<dbReference type="EC" id="2.3.1.-" evidence="2"/>
<dbReference type="InterPro" id="IPR016181">
    <property type="entry name" value="Acyl_CoA_acyltransferase"/>
</dbReference>
<dbReference type="CDD" id="cd04301">
    <property type="entry name" value="NAT_SF"/>
    <property type="match status" value="1"/>
</dbReference>
<sequence length="48" mass="5540">MSGYRGRERDEDYARIVVFVMDSKHRNKGIGKALNQEAEAWAKGTVWI</sequence>
<proteinExistence type="predicted"/>
<organism evidence="2 3">
    <name type="scientific">Paenibacillus polymyxa</name>
    <name type="common">Bacillus polymyxa</name>
    <dbReference type="NCBI Taxonomy" id="1406"/>
    <lineage>
        <taxon>Bacteria</taxon>
        <taxon>Bacillati</taxon>
        <taxon>Bacillota</taxon>
        <taxon>Bacilli</taxon>
        <taxon>Bacillales</taxon>
        <taxon>Paenibacillaceae</taxon>
        <taxon>Paenibacillus</taxon>
    </lineage>
</organism>
<name>A0AAP4ECV7_PAEPO</name>
<dbReference type="RefSeq" id="WP_081047445.1">
    <property type="nucleotide sequence ID" value="NZ_CP017968.3"/>
</dbReference>
<accession>A0AAP4ECV7</accession>
<dbReference type="Pfam" id="PF00583">
    <property type="entry name" value="Acetyltransf_1"/>
    <property type="match status" value="1"/>
</dbReference>
<reference evidence="2" key="1">
    <citation type="submission" date="2023-04" db="EMBL/GenBank/DDBJ databases">
        <title>Uncovering the Secrets of Slow-Growing Bacteria in Tropical Savanna Soil through Cultivation and Genomic Analysis.</title>
        <authorList>
            <person name="Goncalves O.S."/>
            <person name="Santana M.F."/>
        </authorList>
    </citation>
    <scope>NUCLEOTIDE SEQUENCE</scope>
    <source>
        <strain evidence="2">ANTI</strain>
    </source>
</reference>
<dbReference type="SUPFAM" id="SSF55729">
    <property type="entry name" value="Acyl-CoA N-acyltransferases (Nat)"/>
    <property type="match status" value="1"/>
</dbReference>
<keyword evidence="2" id="KW-0012">Acyltransferase</keyword>